<evidence type="ECO:0000313" key="1">
    <source>
        <dbReference type="EMBL" id="KPW78749.1"/>
    </source>
</evidence>
<dbReference type="EMBL" id="LJPX01000143">
    <property type="protein sequence ID" value="KPW78749.1"/>
    <property type="molecule type" value="Genomic_DNA"/>
</dbReference>
<name>A0A0P9M586_PSECA</name>
<protein>
    <submittedName>
        <fullName evidence="1">Uncharacterized protein</fullName>
    </submittedName>
</protein>
<dbReference type="Proteomes" id="UP000050564">
    <property type="component" value="Unassembled WGS sequence"/>
</dbReference>
<sequence>FSVSLVALANHGTIPDSQRTKLTKLCAAQSDSNVSERCEAFAEVTPLNPAESKRLRAHFRKALEFAVSDPPRLIIDTSLSMHVFSKPELEEKWACVAETIADFGMKILFCSPRQSPTSFDPGEACKQAMMSLFERAPNGPHDLYNMLGYEHQKPMWFTDADGLRETESYKHLLAGSIVLNNDFTIDLYIHKDFEIPMEALIYSIFRPCNALEALIYLGATAGF</sequence>
<organism evidence="1 2">
    <name type="scientific">Pseudomonas cannabina</name>
    <dbReference type="NCBI Taxonomy" id="86840"/>
    <lineage>
        <taxon>Bacteria</taxon>
        <taxon>Pseudomonadati</taxon>
        <taxon>Pseudomonadota</taxon>
        <taxon>Gammaproteobacteria</taxon>
        <taxon>Pseudomonadales</taxon>
        <taxon>Pseudomonadaceae</taxon>
        <taxon>Pseudomonas</taxon>
    </lineage>
</organism>
<gene>
    <name evidence="1" type="ORF">ALO81_03076</name>
</gene>
<dbReference type="AlphaFoldDB" id="A0A0P9M586"/>
<accession>A0A0P9M586</accession>
<evidence type="ECO:0000313" key="2">
    <source>
        <dbReference type="Proteomes" id="UP000050564"/>
    </source>
</evidence>
<reference evidence="1 2" key="1">
    <citation type="submission" date="2015-09" db="EMBL/GenBank/DDBJ databases">
        <title>Genome announcement of multiple Pseudomonas syringae strains.</title>
        <authorList>
            <person name="Thakur S."/>
            <person name="Wang P.W."/>
            <person name="Gong Y."/>
            <person name="Weir B.S."/>
            <person name="Guttman D.S."/>
        </authorList>
    </citation>
    <scope>NUCLEOTIDE SEQUENCE [LARGE SCALE GENOMIC DNA]</scope>
    <source>
        <strain evidence="1 2">ICMP2823</strain>
    </source>
</reference>
<proteinExistence type="predicted"/>
<comment type="caution">
    <text evidence="1">The sequence shown here is derived from an EMBL/GenBank/DDBJ whole genome shotgun (WGS) entry which is preliminary data.</text>
</comment>
<feature type="non-terminal residue" evidence="1">
    <location>
        <position position="1"/>
    </location>
</feature>
<dbReference type="PATRIC" id="fig|86840.3.peg.4313"/>